<name>A0ACC3MBX9_9PEZI</name>
<protein>
    <submittedName>
        <fullName evidence="1">Uncharacterized protein</fullName>
    </submittedName>
</protein>
<accession>A0ACC3MBX9</accession>
<sequence length="295" mass="33498">MPWVVEFDKFDVNGQVTGCNWYDEWPPRTPEEQWQQEVNELFSRMYSIEPHQLPVGSAQGTQMQQGDMTLNVSTTAQHHHVSTLPRRDITGTDMNGMDGMNSDLTMHGGMQPIARPTPYLPTDRDTYTTSNDATTTETDTPPPTRPNLPLYHDTSLTVDAARSPSVEETSCKFPKSKQTASTLAHVGPIHPTRRSVLFRADRPYICALCGSCHLHPWDVKFHFRGHEGKGCWYRHGSPKGVEWDRHASCPVLYPDISYTKVREGYVVLDQRSSDRIERACDVGRKFKEEHGEIMP</sequence>
<dbReference type="Proteomes" id="UP001281147">
    <property type="component" value="Unassembled WGS sequence"/>
</dbReference>
<dbReference type="EMBL" id="JAUTXU010000341">
    <property type="protein sequence ID" value="KAK3684508.1"/>
    <property type="molecule type" value="Genomic_DNA"/>
</dbReference>
<evidence type="ECO:0000313" key="2">
    <source>
        <dbReference type="Proteomes" id="UP001281147"/>
    </source>
</evidence>
<keyword evidence="2" id="KW-1185">Reference proteome</keyword>
<evidence type="ECO:0000313" key="1">
    <source>
        <dbReference type="EMBL" id="KAK3684508.1"/>
    </source>
</evidence>
<gene>
    <name evidence="1" type="ORF">LTR37_020220</name>
</gene>
<reference evidence="1" key="1">
    <citation type="submission" date="2023-07" db="EMBL/GenBank/DDBJ databases">
        <title>Black Yeasts Isolated from many extreme environments.</title>
        <authorList>
            <person name="Coleine C."/>
            <person name="Stajich J.E."/>
            <person name="Selbmann L."/>
        </authorList>
    </citation>
    <scope>NUCLEOTIDE SEQUENCE</scope>
    <source>
        <strain evidence="1">CCFEE 5714</strain>
    </source>
</reference>
<comment type="caution">
    <text evidence="1">The sequence shown here is derived from an EMBL/GenBank/DDBJ whole genome shotgun (WGS) entry which is preliminary data.</text>
</comment>
<organism evidence="1 2">
    <name type="scientific">Vermiconidia calcicola</name>
    <dbReference type="NCBI Taxonomy" id="1690605"/>
    <lineage>
        <taxon>Eukaryota</taxon>
        <taxon>Fungi</taxon>
        <taxon>Dikarya</taxon>
        <taxon>Ascomycota</taxon>
        <taxon>Pezizomycotina</taxon>
        <taxon>Dothideomycetes</taxon>
        <taxon>Dothideomycetidae</taxon>
        <taxon>Mycosphaerellales</taxon>
        <taxon>Extremaceae</taxon>
        <taxon>Vermiconidia</taxon>
    </lineage>
</organism>
<proteinExistence type="predicted"/>